<dbReference type="AlphaFoldDB" id="A0A9W3GB50"/>
<sequence>MRRAGRGEGAELPRLLQAAPPPSTLESRHLQGFMEASLHGCGPSGRWPPLTKASLECERTLKNSKSLCSLDYEDEDEDDARVKTAVSSPRDPHGLQPRPAGLSPRASPEWVAAEGEGWSGGDPSDWDSAGEEGAFPLDRSRELDLEQIENN</sequence>
<accession>A0A9W3GB50</accession>
<feature type="region of interest" description="Disordered" evidence="1">
    <location>
        <begin position="71"/>
        <end position="151"/>
    </location>
</feature>
<dbReference type="RefSeq" id="XP_045375672.1">
    <property type="nucleotide sequence ID" value="XM_045519716.1"/>
</dbReference>
<feature type="compositionally biased region" description="Basic and acidic residues" evidence="1">
    <location>
        <begin position="1"/>
        <end position="11"/>
    </location>
</feature>
<proteinExistence type="predicted"/>
<gene>
    <name evidence="2" type="primary">LOC105072119</name>
</gene>
<protein>
    <submittedName>
        <fullName evidence="2">Protein FAM53A-like</fullName>
    </submittedName>
</protein>
<evidence type="ECO:0000256" key="1">
    <source>
        <dbReference type="SAM" id="MobiDB-lite"/>
    </source>
</evidence>
<name>A0A9W3GB50_CAMBA</name>
<evidence type="ECO:0000313" key="2">
    <source>
        <dbReference type="RefSeq" id="XP_045375672.1"/>
    </source>
</evidence>
<feature type="region of interest" description="Disordered" evidence="1">
    <location>
        <begin position="1"/>
        <end position="26"/>
    </location>
</feature>
<reference evidence="2" key="1">
    <citation type="submission" date="2025-08" db="UniProtKB">
        <authorList>
            <consortium name="RefSeq"/>
        </authorList>
    </citation>
    <scope>IDENTIFICATION</scope>
    <source>
        <tissue evidence="2">Blood</tissue>
    </source>
</reference>
<organism evidence="2">
    <name type="scientific">Camelus bactrianus</name>
    <name type="common">Bactrian camel</name>
    <dbReference type="NCBI Taxonomy" id="9837"/>
    <lineage>
        <taxon>Eukaryota</taxon>
        <taxon>Metazoa</taxon>
        <taxon>Chordata</taxon>
        <taxon>Craniata</taxon>
        <taxon>Vertebrata</taxon>
        <taxon>Euteleostomi</taxon>
        <taxon>Mammalia</taxon>
        <taxon>Eutheria</taxon>
        <taxon>Laurasiatheria</taxon>
        <taxon>Artiodactyla</taxon>
        <taxon>Tylopoda</taxon>
        <taxon>Camelidae</taxon>
        <taxon>Camelus</taxon>
    </lineage>
</organism>